<feature type="region of interest" description="Disordered" evidence="5">
    <location>
        <begin position="194"/>
        <end position="214"/>
    </location>
</feature>
<dbReference type="InterPro" id="IPR050109">
    <property type="entry name" value="HTH-type_TetR-like_transc_reg"/>
</dbReference>
<dbReference type="Pfam" id="PF16859">
    <property type="entry name" value="TetR_C_11"/>
    <property type="match status" value="1"/>
</dbReference>
<evidence type="ECO:0000313" key="7">
    <source>
        <dbReference type="EMBL" id="MCK9878705.1"/>
    </source>
</evidence>
<dbReference type="PANTHER" id="PTHR30055">
    <property type="entry name" value="HTH-TYPE TRANSCRIPTIONAL REGULATOR RUTR"/>
    <property type="match status" value="1"/>
</dbReference>
<dbReference type="EMBL" id="JALKFT010000041">
    <property type="protein sequence ID" value="MCK9878705.1"/>
    <property type="molecule type" value="Genomic_DNA"/>
</dbReference>
<feature type="DNA-binding region" description="H-T-H motif" evidence="4">
    <location>
        <begin position="32"/>
        <end position="51"/>
    </location>
</feature>
<evidence type="ECO:0000256" key="1">
    <source>
        <dbReference type="ARBA" id="ARBA00023015"/>
    </source>
</evidence>
<dbReference type="PROSITE" id="PS50977">
    <property type="entry name" value="HTH_TETR_2"/>
    <property type="match status" value="1"/>
</dbReference>
<organism evidence="7 8">
    <name type="scientific">Frankia umida</name>
    <dbReference type="NCBI Taxonomy" id="573489"/>
    <lineage>
        <taxon>Bacteria</taxon>
        <taxon>Bacillati</taxon>
        <taxon>Actinomycetota</taxon>
        <taxon>Actinomycetes</taxon>
        <taxon>Frankiales</taxon>
        <taxon>Frankiaceae</taxon>
        <taxon>Frankia</taxon>
    </lineage>
</organism>
<dbReference type="InterPro" id="IPR011075">
    <property type="entry name" value="TetR_C"/>
</dbReference>
<keyword evidence="8" id="KW-1185">Reference proteome</keyword>
<dbReference type="Proteomes" id="UP001201873">
    <property type="component" value="Unassembled WGS sequence"/>
</dbReference>
<evidence type="ECO:0000256" key="5">
    <source>
        <dbReference type="SAM" id="MobiDB-lite"/>
    </source>
</evidence>
<dbReference type="SUPFAM" id="SSF46689">
    <property type="entry name" value="Homeodomain-like"/>
    <property type="match status" value="1"/>
</dbReference>
<dbReference type="PANTHER" id="PTHR30055:SF148">
    <property type="entry name" value="TETR-FAMILY TRANSCRIPTIONAL REGULATOR"/>
    <property type="match status" value="1"/>
</dbReference>
<dbReference type="RefSeq" id="WP_248826790.1">
    <property type="nucleotide sequence ID" value="NZ_JALKFT010000041.1"/>
</dbReference>
<keyword evidence="2 4" id="KW-0238">DNA-binding</keyword>
<accession>A0ABT0K4K4</accession>
<reference evidence="7 8" key="1">
    <citation type="submission" date="2022-04" db="EMBL/GenBank/DDBJ databases">
        <title>Genome diversity in the genus Frankia.</title>
        <authorList>
            <person name="Carlos-Shanley C."/>
            <person name="Hahn D."/>
        </authorList>
    </citation>
    <scope>NUCLEOTIDE SEQUENCE [LARGE SCALE GENOMIC DNA]</scope>
    <source>
        <strain evidence="7 8">Ag45/Mut15</strain>
    </source>
</reference>
<dbReference type="InterPro" id="IPR009057">
    <property type="entry name" value="Homeodomain-like_sf"/>
</dbReference>
<dbReference type="InterPro" id="IPR036271">
    <property type="entry name" value="Tet_transcr_reg_TetR-rel_C_sf"/>
</dbReference>
<dbReference type="Pfam" id="PF00440">
    <property type="entry name" value="TetR_N"/>
    <property type="match status" value="1"/>
</dbReference>
<dbReference type="SUPFAM" id="SSF48498">
    <property type="entry name" value="Tetracyclin repressor-like, C-terminal domain"/>
    <property type="match status" value="1"/>
</dbReference>
<protein>
    <submittedName>
        <fullName evidence="7">TetR/AcrR family transcriptional regulator</fullName>
    </submittedName>
</protein>
<comment type="caution">
    <text evidence="7">The sequence shown here is derived from an EMBL/GenBank/DDBJ whole genome shotgun (WGS) entry which is preliminary data.</text>
</comment>
<keyword evidence="3" id="KW-0804">Transcription</keyword>
<evidence type="ECO:0000256" key="4">
    <source>
        <dbReference type="PROSITE-ProRule" id="PRU00335"/>
    </source>
</evidence>
<feature type="domain" description="HTH tetR-type" evidence="6">
    <location>
        <begin position="9"/>
        <end position="69"/>
    </location>
</feature>
<dbReference type="Gene3D" id="1.10.357.10">
    <property type="entry name" value="Tetracycline Repressor, domain 2"/>
    <property type="match status" value="1"/>
</dbReference>
<evidence type="ECO:0000313" key="8">
    <source>
        <dbReference type="Proteomes" id="UP001201873"/>
    </source>
</evidence>
<sequence length="214" mass="23380">MPRGRPREAVVDVRLLEAVRTLLADTDYADVSIARISGLAGAGRAAIYRRWSSKPELVFAAVVHGTELDARRFDQGGLATDLHALVEHVVALLNTPVARNALPGLVAELQTSPEVRRRFQTRFIRAERDLIADILSRARSRGELQTGQPIGAPEVHAHLLGMVWAELFLVTDSPVAGDVVDRVFRSVLSTLSLPDHRGPARQGPQPGRQPEDPC</sequence>
<name>A0ABT0K4K4_9ACTN</name>
<gene>
    <name evidence="7" type="ORF">MXD59_23565</name>
</gene>
<evidence type="ECO:0000256" key="2">
    <source>
        <dbReference type="ARBA" id="ARBA00023125"/>
    </source>
</evidence>
<evidence type="ECO:0000259" key="6">
    <source>
        <dbReference type="PROSITE" id="PS50977"/>
    </source>
</evidence>
<dbReference type="InterPro" id="IPR001647">
    <property type="entry name" value="HTH_TetR"/>
</dbReference>
<proteinExistence type="predicted"/>
<evidence type="ECO:0000256" key="3">
    <source>
        <dbReference type="ARBA" id="ARBA00023163"/>
    </source>
</evidence>
<keyword evidence="1" id="KW-0805">Transcription regulation</keyword>
<dbReference type="Gene3D" id="1.10.10.60">
    <property type="entry name" value="Homeodomain-like"/>
    <property type="match status" value="1"/>
</dbReference>